<evidence type="ECO:0000256" key="1">
    <source>
        <dbReference type="ARBA" id="ARBA00024673"/>
    </source>
</evidence>
<dbReference type="AlphaFoldDB" id="A0A9X0CMC8"/>
<evidence type="ECO:0000313" key="4">
    <source>
        <dbReference type="EMBL" id="KAJ7361793.1"/>
    </source>
</evidence>
<comment type="caution">
    <text evidence="4">The sequence shown here is derived from an EMBL/GenBank/DDBJ whole genome shotgun (WGS) entry which is preliminary data.</text>
</comment>
<evidence type="ECO:0000256" key="3">
    <source>
        <dbReference type="ARBA" id="ARBA00026152"/>
    </source>
</evidence>
<dbReference type="EMBL" id="MU827308">
    <property type="protein sequence ID" value="KAJ7361793.1"/>
    <property type="molecule type" value="Genomic_DNA"/>
</dbReference>
<dbReference type="Gene3D" id="3.40.50.1110">
    <property type="entry name" value="SGNH hydrolase"/>
    <property type="match status" value="1"/>
</dbReference>
<accession>A0A9X0CMC8</accession>
<dbReference type="Proteomes" id="UP001163046">
    <property type="component" value="Unassembled WGS sequence"/>
</dbReference>
<dbReference type="InterPro" id="IPR001087">
    <property type="entry name" value="GDSL"/>
</dbReference>
<dbReference type="PANTHER" id="PTHR14209">
    <property type="entry name" value="ISOAMYL ACETATE-HYDROLYZING ESTERASE 1"/>
    <property type="match status" value="1"/>
</dbReference>
<name>A0A9X0CMC8_9CNID</name>
<dbReference type="SUPFAM" id="SSF52266">
    <property type="entry name" value="SGNH hydrolase"/>
    <property type="match status" value="1"/>
</dbReference>
<dbReference type="Pfam" id="PF00657">
    <property type="entry name" value="Lipase_GDSL"/>
    <property type="match status" value="1"/>
</dbReference>
<reference evidence="4" key="1">
    <citation type="submission" date="2023-01" db="EMBL/GenBank/DDBJ databases">
        <title>Genome assembly of the deep-sea coral Lophelia pertusa.</title>
        <authorList>
            <person name="Herrera S."/>
            <person name="Cordes E."/>
        </authorList>
    </citation>
    <scope>NUCLEOTIDE SEQUENCE</scope>
    <source>
        <strain evidence="4">USNM1676648</strain>
        <tissue evidence="4">Polyp</tissue>
    </source>
</reference>
<dbReference type="GO" id="GO:0016788">
    <property type="term" value="F:hydrolase activity, acting on ester bonds"/>
    <property type="evidence" value="ECO:0007669"/>
    <property type="project" value="InterPro"/>
</dbReference>
<evidence type="ECO:0000256" key="2">
    <source>
        <dbReference type="ARBA" id="ARBA00025755"/>
    </source>
</evidence>
<dbReference type="OrthoDB" id="671439at2759"/>
<protein>
    <recommendedName>
        <fullName evidence="3">Isoamyl acetate-hydrolyzing esterase 1 homolog</fullName>
    </recommendedName>
</protein>
<proteinExistence type="inferred from homology"/>
<evidence type="ECO:0000313" key="5">
    <source>
        <dbReference type="Proteomes" id="UP001163046"/>
    </source>
</evidence>
<organism evidence="4 5">
    <name type="scientific">Desmophyllum pertusum</name>
    <dbReference type="NCBI Taxonomy" id="174260"/>
    <lineage>
        <taxon>Eukaryota</taxon>
        <taxon>Metazoa</taxon>
        <taxon>Cnidaria</taxon>
        <taxon>Anthozoa</taxon>
        <taxon>Hexacorallia</taxon>
        <taxon>Scleractinia</taxon>
        <taxon>Caryophylliina</taxon>
        <taxon>Caryophylliidae</taxon>
        <taxon>Desmophyllum</taxon>
    </lineage>
</organism>
<sequence>MAAKSPVAKLFPKIVLFGDSITQESFSEGGWGAAIADHYQRKCDVLNRGCSGYTSAFNKLILPRILQCDNSPKEV</sequence>
<comment type="similarity">
    <text evidence="2">Belongs to the 'GDSL' lipolytic enzyme family. IAH1 subfamily.</text>
</comment>
<gene>
    <name evidence="4" type="primary">IAH1_1</name>
    <name evidence="4" type="ORF">OS493_014434</name>
</gene>
<keyword evidence="5" id="KW-1185">Reference proteome</keyword>
<dbReference type="InterPro" id="IPR045136">
    <property type="entry name" value="Iah1-like"/>
</dbReference>
<comment type="function">
    <text evidence="1">Probable lipase.</text>
</comment>
<dbReference type="PANTHER" id="PTHR14209:SF19">
    <property type="entry name" value="ISOAMYL ACETATE-HYDROLYZING ESTERASE 1 HOMOLOG"/>
    <property type="match status" value="1"/>
</dbReference>
<dbReference type="InterPro" id="IPR036514">
    <property type="entry name" value="SGNH_hydro_sf"/>
</dbReference>